<comment type="caution">
    <text evidence="2">The sequence shown here is derived from an EMBL/GenBank/DDBJ whole genome shotgun (WGS) entry which is preliminary data.</text>
</comment>
<dbReference type="RefSeq" id="WP_267845465.1">
    <property type="nucleotide sequence ID" value="NZ_JAPMXC010000001.1"/>
</dbReference>
<dbReference type="EMBL" id="JAPMXC010000001">
    <property type="protein sequence ID" value="MCY0386185.1"/>
    <property type="molecule type" value="Genomic_DNA"/>
</dbReference>
<dbReference type="PANTHER" id="PTHR35563:SF2">
    <property type="entry name" value="BARREL METAL-DEPENDENT HYDROLASE, PUTATIVE (AFU_ORTHOLOGUE AFUA_1G16240)-RELATED"/>
    <property type="match status" value="1"/>
</dbReference>
<accession>A0ABT3ZI32</accession>
<proteinExistence type="predicted"/>
<reference evidence="2" key="1">
    <citation type="submission" date="2022-11" db="EMBL/GenBank/DDBJ databases">
        <title>Robbsia betulipollinis sp. nov., isolated from pollen of birch (Betula pendula).</title>
        <authorList>
            <person name="Shi H."/>
            <person name="Ambika Manirajan B."/>
            <person name="Ratering S."/>
            <person name="Geissler-Plaum R."/>
            <person name="Schnell S."/>
        </authorList>
    </citation>
    <scope>NUCLEOTIDE SEQUENCE</scope>
    <source>
        <strain evidence="2">Bb-Pol-6</strain>
    </source>
</reference>
<evidence type="ECO:0000259" key="1">
    <source>
        <dbReference type="Pfam" id="PF04909"/>
    </source>
</evidence>
<name>A0ABT3ZI32_9BURK</name>
<dbReference type="PANTHER" id="PTHR35563">
    <property type="entry name" value="BARREL METAL-DEPENDENT HYDROLASE, PUTATIVE (AFU_ORTHOLOGUE AFUA_1G16240)-RELATED"/>
    <property type="match status" value="1"/>
</dbReference>
<dbReference type="InterPro" id="IPR052358">
    <property type="entry name" value="Aro_Compnd_Degr_Hydrolases"/>
</dbReference>
<protein>
    <submittedName>
        <fullName evidence="2">Amidohydrolase family protein</fullName>
    </submittedName>
</protein>
<evidence type="ECO:0000313" key="3">
    <source>
        <dbReference type="Proteomes" id="UP001082899"/>
    </source>
</evidence>
<dbReference type="Pfam" id="PF04909">
    <property type="entry name" value="Amidohydro_2"/>
    <property type="match status" value="1"/>
</dbReference>
<keyword evidence="3" id="KW-1185">Reference proteome</keyword>
<dbReference type="InterPro" id="IPR032466">
    <property type="entry name" value="Metal_Hydrolase"/>
</dbReference>
<dbReference type="Proteomes" id="UP001082899">
    <property type="component" value="Unassembled WGS sequence"/>
</dbReference>
<evidence type="ECO:0000313" key="2">
    <source>
        <dbReference type="EMBL" id="MCY0386185.1"/>
    </source>
</evidence>
<sequence>MKQKKLPTDRVDSHAHVFLKDMSWTEGRRYAPSYDAPLALYRSLLAENAISHAVLVQPSFLGTDNRYLIDCLERHREQLRGVVVVEPDVELALLDEYDAKGVVGIRSNLIGKQTPDYASGAWRHLLKRLRTLDWHLEVQIEAARLSEIRAPILDSGVRLVIDHFGRPDPERGVCDPAFQDLLSLGKTGRVWVKISGAYRISPRTTAGATNHEAGRDHIKTTARTAYGMLKDAFGVGRLIWGSDWPHTSYESTENHAAAYALFNDIVDDPSDRQAILNDTPKALFGF</sequence>
<dbReference type="InterPro" id="IPR006680">
    <property type="entry name" value="Amidohydro-rel"/>
</dbReference>
<gene>
    <name evidence="2" type="ORF">OVY01_02765</name>
</gene>
<feature type="domain" description="Amidohydrolase-related" evidence="1">
    <location>
        <begin position="11"/>
        <end position="286"/>
    </location>
</feature>
<organism evidence="2 3">
    <name type="scientific">Robbsia betulipollinis</name>
    <dbReference type="NCBI Taxonomy" id="2981849"/>
    <lineage>
        <taxon>Bacteria</taxon>
        <taxon>Pseudomonadati</taxon>
        <taxon>Pseudomonadota</taxon>
        <taxon>Betaproteobacteria</taxon>
        <taxon>Burkholderiales</taxon>
        <taxon>Burkholderiaceae</taxon>
        <taxon>Robbsia</taxon>
    </lineage>
</organism>
<dbReference type="SUPFAM" id="SSF51556">
    <property type="entry name" value="Metallo-dependent hydrolases"/>
    <property type="match status" value="1"/>
</dbReference>
<dbReference type="Gene3D" id="3.20.20.140">
    <property type="entry name" value="Metal-dependent hydrolases"/>
    <property type="match status" value="1"/>
</dbReference>